<proteinExistence type="predicted"/>
<dbReference type="AlphaFoldDB" id="A0A3P2A2J5"/>
<feature type="domain" description="HTH cro/C1-type" evidence="5">
    <location>
        <begin position="7"/>
        <end position="61"/>
    </location>
</feature>
<organism evidence="6 7">
    <name type="scientific">Conchiformibius steedae</name>
    <dbReference type="NCBI Taxonomy" id="153493"/>
    <lineage>
        <taxon>Bacteria</taxon>
        <taxon>Pseudomonadati</taxon>
        <taxon>Pseudomonadota</taxon>
        <taxon>Betaproteobacteria</taxon>
        <taxon>Neisseriales</taxon>
        <taxon>Neisseriaceae</taxon>
        <taxon>Conchiformibius</taxon>
    </lineage>
</organism>
<dbReference type="InterPro" id="IPR010982">
    <property type="entry name" value="Lambda_DNA-bd_dom_sf"/>
</dbReference>
<dbReference type="PANTHER" id="PTHR46797">
    <property type="entry name" value="HTH-TYPE TRANSCRIPTIONAL REGULATOR"/>
    <property type="match status" value="1"/>
</dbReference>
<dbReference type="CDD" id="cd00093">
    <property type="entry name" value="HTH_XRE"/>
    <property type="match status" value="1"/>
</dbReference>
<dbReference type="GO" id="GO:0003700">
    <property type="term" value="F:DNA-binding transcription factor activity"/>
    <property type="evidence" value="ECO:0007669"/>
    <property type="project" value="TreeGrafter"/>
</dbReference>
<dbReference type="GO" id="GO:0005829">
    <property type="term" value="C:cytosol"/>
    <property type="evidence" value="ECO:0007669"/>
    <property type="project" value="TreeGrafter"/>
</dbReference>
<gene>
    <name evidence="6" type="ORF">EII21_08570</name>
</gene>
<evidence type="ECO:0000256" key="1">
    <source>
        <dbReference type="ARBA" id="ARBA00023015"/>
    </source>
</evidence>
<evidence type="ECO:0000313" key="6">
    <source>
        <dbReference type="EMBL" id="RRD89549.1"/>
    </source>
</evidence>
<dbReference type="EMBL" id="RQYC01000014">
    <property type="protein sequence ID" value="RRD89549.1"/>
    <property type="molecule type" value="Genomic_DNA"/>
</dbReference>
<dbReference type="InterPro" id="IPR001387">
    <property type="entry name" value="Cro/C1-type_HTH"/>
</dbReference>
<dbReference type="SMART" id="SM00530">
    <property type="entry name" value="HTH_XRE"/>
    <property type="match status" value="1"/>
</dbReference>
<name>A0A3P2A2J5_9NEIS</name>
<dbReference type="GO" id="GO:0003677">
    <property type="term" value="F:DNA binding"/>
    <property type="evidence" value="ECO:0007669"/>
    <property type="project" value="UniProtKB-KW"/>
</dbReference>
<keyword evidence="1" id="KW-0805">Transcription regulation</keyword>
<keyword evidence="3" id="KW-0804">Transcription</keyword>
<dbReference type="InterPro" id="IPR050807">
    <property type="entry name" value="TransReg_Diox_bact_type"/>
</dbReference>
<reference evidence="6 7" key="1">
    <citation type="submission" date="2018-11" db="EMBL/GenBank/DDBJ databases">
        <title>Genomes From Bacteria Associated with the Canine Oral Cavity: a Test Case for Automated Genome-Based Taxonomic Assignment.</title>
        <authorList>
            <person name="Coil D.A."/>
            <person name="Jospin G."/>
            <person name="Darling A.E."/>
            <person name="Wallis C."/>
            <person name="Davis I.J."/>
            <person name="Harris S."/>
            <person name="Eisen J.A."/>
            <person name="Holcombe L.J."/>
            <person name="O'Flynn C."/>
        </authorList>
    </citation>
    <scope>NUCLEOTIDE SEQUENCE [LARGE SCALE GENOMIC DNA]</scope>
    <source>
        <strain evidence="6 7">COT-280</strain>
    </source>
</reference>
<dbReference type="RefSeq" id="WP_124795619.1">
    <property type="nucleotide sequence ID" value="NZ_RQYC01000014.1"/>
</dbReference>
<comment type="caution">
    <text evidence="6">The sequence shown here is derived from an EMBL/GenBank/DDBJ whole genome shotgun (WGS) entry which is preliminary data.</text>
</comment>
<evidence type="ECO:0000256" key="3">
    <source>
        <dbReference type="ARBA" id="ARBA00023163"/>
    </source>
</evidence>
<dbReference type="PANTHER" id="PTHR46797:SF23">
    <property type="entry name" value="HTH-TYPE TRANSCRIPTIONAL REGULATOR SUTR"/>
    <property type="match status" value="1"/>
</dbReference>
<evidence type="ECO:0000256" key="4">
    <source>
        <dbReference type="SAM" id="Coils"/>
    </source>
</evidence>
<keyword evidence="7" id="KW-1185">Reference proteome</keyword>
<accession>A0A3P2A2J5</accession>
<dbReference type="Gene3D" id="1.10.260.40">
    <property type="entry name" value="lambda repressor-like DNA-binding domains"/>
    <property type="match status" value="1"/>
</dbReference>
<evidence type="ECO:0000313" key="7">
    <source>
        <dbReference type="Proteomes" id="UP000269923"/>
    </source>
</evidence>
<feature type="coiled-coil region" evidence="4">
    <location>
        <begin position="99"/>
        <end position="133"/>
    </location>
</feature>
<dbReference type="STRING" id="1121352.GCA_000620925_01739"/>
<dbReference type="Pfam" id="PF01381">
    <property type="entry name" value="HTH_3"/>
    <property type="match status" value="1"/>
</dbReference>
<dbReference type="SUPFAM" id="SSF47413">
    <property type="entry name" value="lambda repressor-like DNA-binding domains"/>
    <property type="match status" value="1"/>
</dbReference>
<dbReference type="PROSITE" id="PS50943">
    <property type="entry name" value="HTH_CROC1"/>
    <property type="match status" value="1"/>
</dbReference>
<keyword evidence="2" id="KW-0238">DNA-binding</keyword>
<protein>
    <submittedName>
        <fullName evidence="6">XRE family transcriptional regulator</fullName>
    </submittedName>
</protein>
<evidence type="ECO:0000256" key="2">
    <source>
        <dbReference type="ARBA" id="ARBA00023125"/>
    </source>
</evidence>
<keyword evidence="4" id="KW-0175">Coiled coil</keyword>
<dbReference type="OrthoDB" id="8611903at2"/>
<sequence>MEIHNKIRLLRELNGWSQEKVAEQLDMSASGYAKIERGETQPNIIRLQQIAAVFQIDLWELLKSEQGNVILQINEDNSNGDISCGNVSLYAPPDISVETAVLKKEIEFLKNILQQKDKEIEWLRKRIEQTESE</sequence>
<evidence type="ECO:0000259" key="5">
    <source>
        <dbReference type="PROSITE" id="PS50943"/>
    </source>
</evidence>
<dbReference type="Proteomes" id="UP000269923">
    <property type="component" value="Unassembled WGS sequence"/>
</dbReference>